<comment type="caution">
    <text evidence="1">The sequence shown here is derived from an EMBL/GenBank/DDBJ whole genome shotgun (WGS) entry which is preliminary data.</text>
</comment>
<organism evidence="1 2">
    <name type="scientific">Racocetra persica</name>
    <dbReference type="NCBI Taxonomy" id="160502"/>
    <lineage>
        <taxon>Eukaryota</taxon>
        <taxon>Fungi</taxon>
        <taxon>Fungi incertae sedis</taxon>
        <taxon>Mucoromycota</taxon>
        <taxon>Glomeromycotina</taxon>
        <taxon>Glomeromycetes</taxon>
        <taxon>Diversisporales</taxon>
        <taxon>Gigasporaceae</taxon>
        <taxon>Racocetra</taxon>
    </lineage>
</organism>
<proteinExistence type="predicted"/>
<keyword evidence="2" id="KW-1185">Reference proteome</keyword>
<evidence type="ECO:0000313" key="1">
    <source>
        <dbReference type="EMBL" id="CAG8807413.1"/>
    </source>
</evidence>
<sequence>PLGISPTFRLTSNLLCGLLGVVKRQIQALLCQEKVDRKKLKNHLITNLETKGKEIINAVNNEILTDLNTLIKTGEKGEQGLIADYEKKKKEIIGQRENKGTHQTARTVGFSIYSFVPIAGGGSSTLLINELSDANKKLQERYTEKEVNQIADNIAQEANKFQIEARNKLIRVKEKYENLIKASTHALEAQNKKLEDREREINTLKTDGENTLKQKAQEYQNQIKKQKETLTREKSELEKQINNLISEKQIITNNYNQVAKKCQEYERIAAETAERINNQTLLPDPKDLDLHK</sequence>
<name>A0ACA9RSM8_9GLOM</name>
<reference evidence="1" key="1">
    <citation type="submission" date="2021-06" db="EMBL/GenBank/DDBJ databases">
        <authorList>
            <person name="Kallberg Y."/>
            <person name="Tangrot J."/>
            <person name="Rosling A."/>
        </authorList>
    </citation>
    <scope>NUCLEOTIDE SEQUENCE</scope>
    <source>
        <strain evidence="1">MA461A</strain>
    </source>
</reference>
<gene>
    <name evidence="1" type="ORF">RPERSI_LOCUS22385</name>
</gene>
<evidence type="ECO:0000313" key="2">
    <source>
        <dbReference type="Proteomes" id="UP000789920"/>
    </source>
</evidence>
<accession>A0ACA9RSM8</accession>
<protein>
    <submittedName>
        <fullName evidence="1">3504_t:CDS:1</fullName>
    </submittedName>
</protein>
<dbReference type="Proteomes" id="UP000789920">
    <property type="component" value="Unassembled WGS sequence"/>
</dbReference>
<feature type="non-terminal residue" evidence="1">
    <location>
        <position position="1"/>
    </location>
</feature>
<dbReference type="EMBL" id="CAJVQC010067665">
    <property type="protein sequence ID" value="CAG8807413.1"/>
    <property type="molecule type" value="Genomic_DNA"/>
</dbReference>